<accession>A0ABQ2DF90</accession>
<dbReference type="Gene3D" id="3.40.50.410">
    <property type="entry name" value="von Willebrand factor, type A domain"/>
    <property type="match status" value="1"/>
</dbReference>
<evidence type="ECO:0000313" key="4">
    <source>
        <dbReference type="Proteomes" id="UP000632222"/>
    </source>
</evidence>
<keyword evidence="4" id="KW-1185">Reference proteome</keyword>
<proteinExistence type="predicted"/>
<dbReference type="PROSITE" id="PS50234">
    <property type="entry name" value="VWFA"/>
    <property type="match status" value="1"/>
</dbReference>
<dbReference type="SMART" id="SM00327">
    <property type="entry name" value="VWA"/>
    <property type="match status" value="1"/>
</dbReference>
<protein>
    <recommendedName>
        <fullName evidence="2">VWFA domain-containing protein</fullName>
    </recommendedName>
</protein>
<dbReference type="SUPFAM" id="SSF53300">
    <property type="entry name" value="vWA-like"/>
    <property type="match status" value="1"/>
</dbReference>
<feature type="signal peptide" evidence="1">
    <location>
        <begin position="1"/>
        <end position="32"/>
    </location>
</feature>
<organism evidence="3 4">
    <name type="scientific">Deinococcus roseus</name>
    <dbReference type="NCBI Taxonomy" id="392414"/>
    <lineage>
        <taxon>Bacteria</taxon>
        <taxon>Thermotogati</taxon>
        <taxon>Deinococcota</taxon>
        <taxon>Deinococci</taxon>
        <taxon>Deinococcales</taxon>
        <taxon>Deinococcaceae</taxon>
        <taxon>Deinococcus</taxon>
    </lineage>
</organism>
<dbReference type="PROSITE" id="PS51257">
    <property type="entry name" value="PROKAR_LIPOPROTEIN"/>
    <property type="match status" value="1"/>
</dbReference>
<keyword evidence="1" id="KW-0732">Signal</keyword>
<dbReference type="RefSeq" id="WP_189007276.1">
    <property type="nucleotide sequence ID" value="NZ_BMOD01000027.1"/>
</dbReference>
<sequence length="336" mass="34810">MMIQPVKTAKHHAMLALCTLGLLLSACGPTTAVVTPPKTGTVNGYTIDAAHKDTVKFNISALDGAGKVILSGKVDSFTVQVSEVTGNPDSNNPQDFTYTASICGQYTSAGGPLTCAVVLDASGSMGSTDPEKKRKEAAQQFVARTTSSDQVAVANFGAGGQDPYDDLHVYQTFTSDKTLLNTAIADATRASGGTPLWEATDQATDLLSKATGKNKIALVLTDGNANGGMDVDTAIAAAQKANVKLFMVGLDANGIDEADMQKAATMTGGLYSKVSEAAGLKDLFDKAFNQSQAYACLQVVFKVKGKLPAAGTEIKGTLTVNMNGGQFVAPYAVTFL</sequence>
<comment type="caution">
    <text evidence="3">The sequence shown here is derived from an EMBL/GenBank/DDBJ whole genome shotgun (WGS) entry which is preliminary data.</text>
</comment>
<name>A0ABQ2DF90_9DEIO</name>
<feature type="domain" description="VWFA" evidence="2">
    <location>
        <begin position="114"/>
        <end position="287"/>
    </location>
</feature>
<dbReference type="InterPro" id="IPR002035">
    <property type="entry name" value="VWF_A"/>
</dbReference>
<evidence type="ECO:0000256" key="1">
    <source>
        <dbReference type="SAM" id="SignalP"/>
    </source>
</evidence>
<dbReference type="EMBL" id="BMOD01000027">
    <property type="protein sequence ID" value="GGJ53624.1"/>
    <property type="molecule type" value="Genomic_DNA"/>
</dbReference>
<feature type="chain" id="PRO_5046377028" description="VWFA domain-containing protein" evidence="1">
    <location>
        <begin position="33"/>
        <end position="336"/>
    </location>
</feature>
<dbReference type="Proteomes" id="UP000632222">
    <property type="component" value="Unassembled WGS sequence"/>
</dbReference>
<gene>
    <name evidence="3" type="ORF">GCM10008938_44570</name>
</gene>
<dbReference type="InterPro" id="IPR036465">
    <property type="entry name" value="vWFA_dom_sf"/>
</dbReference>
<dbReference type="CDD" id="cd00198">
    <property type="entry name" value="vWFA"/>
    <property type="match status" value="1"/>
</dbReference>
<evidence type="ECO:0000313" key="3">
    <source>
        <dbReference type="EMBL" id="GGJ53624.1"/>
    </source>
</evidence>
<evidence type="ECO:0000259" key="2">
    <source>
        <dbReference type="PROSITE" id="PS50234"/>
    </source>
</evidence>
<dbReference type="Pfam" id="PF00092">
    <property type="entry name" value="VWA"/>
    <property type="match status" value="1"/>
</dbReference>
<reference evidence="4" key="1">
    <citation type="journal article" date="2019" name="Int. J. Syst. Evol. Microbiol.">
        <title>The Global Catalogue of Microorganisms (GCM) 10K type strain sequencing project: providing services to taxonomists for standard genome sequencing and annotation.</title>
        <authorList>
            <consortium name="The Broad Institute Genomics Platform"/>
            <consortium name="The Broad Institute Genome Sequencing Center for Infectious Disease"/>
            <person name="Wu L."/>
            <person name="Ma J."/>
        </authorList>
    </citation>
    <scope>NUCLEOTIDE SEQUENCE [LARGE SCALE GENOMIC DNA]</scope>
    <source>
        <strain evidence="4">JCM 14370</strain>
    </source>
</reference>